<dbReference type="AlphaFoldDB" id="A0A3S4ZWM5"/>
<evidence type="ECO:0000256" key="1">
    <source>
        <dbReference type="SAM" id="MobiDB-lite"/>
    </source>
</evidence>
<keyword evidence="3" id="KW-1185">Reference proteome</keyword>
<proteinExistence type="predicted"/>
<sequence>MIVKAGFRNTATPQKRHRLNSSATGTSTLFAFARDRATPSLDSLQVAMAGCQISAPGGSNNDEEPTAAFAVS</sequence>
<accession>A0A3S4ZWM5</accession>
<organism evidence="2 3">
    <name type="scientific">Protopolystoma xenopodis</name>
    <dbReference type="NCBI Taxonomy" id="117903"/>
    <lineage>
        <taxon>Eukaryota</taxon>
        <taxon>Metazoa</taxon>
        <taxon>Spiralia</taxon>
        <taxon>Lophotrochozoa</taxon>
        <taxon>Platyhelminthes</taxon>
        <taxon>Monogenea</taxon>
        <taxon>Polyopisthocotylea</taxon>
        <taxon>Polystomatidea</taxon>
        <taxon>Polystomatidae</taxon>
        <taxon>Protopolystoma</taxon>
    </lineage>
</organism>
<evidence type="ECO:0000313" key="3">
    <source>
        <dbReference type="Proteomes" id="UP000784294"/>
    </source>
</evidence>
<dbReference type="Proteomes" id="UP000784294">
    <property type="component" value="Unassembled WGS sequence"/>
</dbReference>
<gene>
    <name evidence="2" type="ORF">PXEA_LOCUS7294</name>
</gene>
<feature type="region of interest" description="Disordered" evidence="1">
    <location>
        <begin position="1"/>
        <end position="20"/>
    </location>
</feature>
<dbReference type="EMBL" id="CAAALY010019165">
    <property type="protein sequence ID" value="VEL13854.1"/>
    <property type="molecule type" value="Genomic_DNA"/>
</dbReference>
<name>A0A3S4ZWM5_9PLAT</name>
<comment type="caution">
    <text evidence="2">The sequence shown here is derived from an EMBL/GenBank/DDBJ whole genome shotgun (WGS) entry which is preliminary data.</text>
</comment>
<reference evidence="2" key="1">
    <citation type="submission" date="2018-11" db="EMBL/GenBank/DDBJ databases">
        <authorList>
            <consortium name="Pathogen Informatics"/>
        </authorList>
    </citation>
    <scope>NUCLEOTIDE SEQUENCE</scope>
</reference>
<protein>
    <submittedName>
        <fullName evidence="2">Uncharacterized protein</fullName>
    </submittedName>
</protein>
<evidence type="ECO:0000313" key="2">
    <source>
        <dbReference type="EMBL" id="VEL13854.1"/>
    </source>
</evidence>